<dbReference type="SMART" id="SM00530">
    <property type="entry name" value="HTH_XRE"/>
    <property type="match status" value="1"/>
</dbReference>
<dbReference type="PANTHER" id="PTHR46558:SF11">
    <property type="entry name" value="HTH-TYPE TRANSCRIPTIONAL REGULATOR XRE"/>
    <property type="match status" value="1"/>
</dbReference>
<dbReference type="Pfam" id="PF01381">
    <property type="entry name" value="HTH_3"/>
    <property type="match status" value="1"/>
</dbReference>
<proteinExistence type="predicted"/>
<dbReference type="RefSeq" id="WP_091152400.1">
    <property type="nucleotide sequence ID" value="NZ_FNAI01000011.1"/>
</dbReference>
<dbReference type="OrthoDB" id="795038at2"/>
<evidence type="ECO:0000313" key="4">
    <source>
        <dbReference type="Proteomes" id="UP000199072"/>
    </source>
</evidence>
<dbReference type="SUPFAM" id="SSF47413">
    <property type="entry name" value="lambda repressor-like DNA-binding domains"/>
    <property type="match status" value="1"/>
</dbReference>
<evidence type="ECO:0000259" key="2">
    <source>
        <dbReference type="PROSITE" id="PS50943"/>
    </source>
</evidence>
<protein>
    <submittedName>
        <fullName evidence="3">Transcriptional regulator, contains XRE-family HTH domain</fullName>
    </submittedName>
</protein>
<dbReference type="InterPro" id="IPR010982">
    <property type="entry name" value="Lambda_DNA-bd_dom_sf"/>
</dbReference>
<dbReference type="PROSITE" id="PS50943">
    <property type="entry name" value="HTH_CROC1"/>
    <property type="match status" value="1"/>
</dbReference>
<dbReference type="STRING" id="1391627.SAMN05216464_11174"/>
<dbReference type="Gene3D" id="1.10.260.40">
    <property type="entry name" value="lambda repressor-like DNA-binding domains"/>
    <property type="match status" value="1"/>
</dbReference>
<reference evidence="3 4" key="1">
    <citation type="submission" date="2016-10" db="EMBL/GenBank/DDBJ databases">
        <authorList>
            <person name="de Groot N.N."/>
        </authorList>
    </citation>
    <scope>NUCLEOTIDE SEQUENCE [LARGE SCALE GENOMIC DNA]</scope>
    <source>
        <strain evidence="3 4">47C3B</strain>
    </source>
</reference>
<dbReference type="PANTHER" id="PTHR46558">
    <property type="entry name" value="TRACRIPTIONAL REGULATORY PROTEIN-RELATED-RELATED"/>
    <property type="match status" value="1"/>
</dbReference>
<keyword evidence="1" id="KW-0238">DNA-binding</keyword>
<dbReference type="GO" id="GO:0003677">
    <property type="term" value="F:DNA binding"/>
    <property type="evidence" value="ECO:0007669"/>
    <property type="project" value="UniProtKB-KW"/>
</dbReference>
<evidence type="ECO:0000313" key="3">
    <source>
        <dbReference type="EMBL" id="SDE95837.1"/>
    </source>
</evidence>
<dbReference type="Proteomes" id="UP000199072">
    <property type="component" value="Unassembled WGS sequence"/>
</dbReference>
<evidence type="ECO:0000256" key="1">
    <source>
        <dbReference type="ARBA" id="ARBA00023125"/>
    </source>
</evidence>
<dbReference type="CDD" id="cd00093">
    <property type="entry name" value="HTH_XRE"/>
    <property type="match status" value="1"/>
</dbReference>
<gene>
    <name evidence="3" type="ORF">SAMN05216464_11174</name>
</gene>
<dbReference type="EMBL" id="FNAI01000011">
    <property type="protein sequence ID" value="SDE95837.1"/>
    <property type="molecule type" value="Genomic_DNA"/>
</dbReference>
<keyword evidence="4" id="KW-1185">Reference proteome</keyword>
<organism evidence="3 4">
    <name type="scientific">Mucilaginibacter pineti</name>
    <dbReference type="NCBI Taxonomy" id="1391627"/>
    <lineage>
        <taxon>Bacteria</taxon>
        <taxon>Pseudomonadati</taxon>
        <taxon>Bacteroidota</taxon>
        <taxon>Sphingobacteriia</taxon>
        <taxon>Sphingobacteriales</taxon>
        <taxon>Sphingobacteriaceae</taxon>
        <taxon>Mucilaginibacter</taxon>
    </lineage>
</organism>
<sequence length="112" mass="12553">MKTLGQNIRLLRHQKGWSQEIVAKMLDVSIPAYSKIETGITDINLSRLEQVASVYGISTVQLLALGEANEVDGLNILEDLYQKLAVRETEVIDLQKKVIELFEAIRIGNETT</sequence>
<name>A0A1G7H5V1_9SPHI</name>
<accession>A0A1G7H5V1</accession>
<dbReference type="InterPro" id="IPR001387">
    <property type="entry name" value="Cro/C1-type_HTH"/>
</dbReference>
<feature type="domain" description="HTH cro/C1-type" evidence="2">
    <location>
        <begin position="8"/>
        <end position="62"/>
    </location>
</feature>
<dbReference type="AlphaFoldDB" id="A0A1G7H5V1"/>